<accession>A0ABR7VAF4</accession>
<gene>
    <name evidence="1" type="ORF">HPE63_01035</name>
</gene>
<evidence type="ECO:0000313" key="2">
    <source>
        <dbReference type="Proteomes" id="UP000598350"/>
    </source>
</evidence>
<evidence type="ECO:0008006" key="3">
    <source>
        <dbReference type="Google" id="ProtNLM"/>
    </source>
</evidence>
<proteinExistence type="predicted"/>
<evidence type="ECO:0000313" key="1">
    <source>
        <dbReference type="EMBL" id="MBD0849238.1"/>
    </source>
</evidence>
<dbReference type="EMBL" id="JABTCG010000001">
    <property type="protein sequence ID" value="MBD0849238.1"/>
    <property type="molecule type" value="Genomic_DNA"/>
</dbReference>
<protein>
    <recommendedName>
        <fullName evidence="3">Lipocalin-like domain-containing protein</fullName>
    </recommendedName>
</protein>
<dbReference type="Proteomes" id="UP000598350">
    <property type="component" value="Unassembled WGS sequence"/>
</dbReference>
<sequence>MKKLLGLVFLMLILISAIGITSSKPDTMHTIEGTWELQSFYNFDGQNIVDTLPTDVGYRQVKMYYNGKVMWSRTTAEDTKDADGNDVVGKFGYGTYKLTDTELIEIIEYGDEGMLTGEDSVRTFVFELWLEDDRYSQINTDGEGNRIFSENYIRID</sequence>
<reference evidence="1 2" key="1">
    <citation type="submission" date="2020-05" db="EMBL/GenBank/DDBJ databases">
        <title>The draft genome sequence of Maribacter arenosus CAU 1321.</title>
        <authorList>
            <person name="Mu L."/>
        </authorList>
    </citation>
    <scope>NUCLEOTIDE SEQUENCE [LARGE SCALE GENOMIC DNA]</scope>
    <source>
        <strain evidence="1 2">CAU 1321</strain>
    </source>
</reference>
<keyword evidence="2" id="KW-1185">Reference proteome</keyword>
<name>A0ABR7VAF4_9FLAO</name>
<comment type="caution">
    <text evidence="1">The sequence shown here is derived from an EMBL/GenBank/DDBJ whole genome shotgun (WGS) entry which is preliminary data.</text>
</comment>
<organism evidence="1 2">
    <name type="scientific">Maribacter arenosus</name>
    <dbReference type="NCBI Taxonomy" id="1854708"/>
    <lineage>
        <taxon>Bacteria</taxon>
        <taxon>Pseudomonadati</taxon>
        <taxon>Bacteroidota</taxon>
        <taxon>Flavobacteriia</taxon>
        <taxon>Flavobacteriales</taxon>
        <taxon>Flavobacteriaceae</taxon>
        <taxon>Maribacter</taxon>
    </lineage>
</organism>